<dbReference type="Proteomes" id="UP000095287">
    <property type="component" value="Unplaced"/>
</dbReference>
<dbReference type="WBParaSite" id="L893_g11300.t1">
    <property type="protein sequence ID" value="L893_g11300.t1"/>
    <property type="gene ID" value="L893_g11300"/>
</dbReference>
<keyword evidence="4" id="KW-0949">S-adenosyl-L-methionine</keyword>
<dbReference type="InterPro" id="IPR029063">
    <property type="entry name" value="SAM-dependent_MTases_sf"/>
</dbReference>
<evidence type="ECO:0000256" key="3">
    <source>
        <dbReference type="ARBA" id="ARBA00022679"/>
    </source>
</evidence>
<dbReference type="GO" id="GO:0032259">
    <property type="term" value="P:methylation"/>
    <property type="evidence" value="ECO:0007669"/>
    <property type="project" value="UniProtKB-KW"/>
</dbReference>
<organism evidence="5 6">
    <name type="scientific">Steinernema glaseri</name>
    <dbReference type="NCBI Taxonomy" id="37863"/>
    <lineage>
        <taxon>Eukaryota</taxon>
        <taxon>Metazoa</taxon>
        <taxon>Ecdysozoa</taxon>
        <taxon>Nematoda</taxon>
        <taxon>Chromadorea</taxon>
        <taxon>Rhabditida</taxon>
        <taxon>Tylenchina</taxon>
        <taxon>Panagrolaimomorpha</taxon>
        <taxon>Strongyloidoidea</taxon>
        <taxon>Steinernematidae</taxon>
        <taxon>Steinernema</taxon>
    </lineage>
</organism>
<dbReference type="PROSITE" id="PS51681">
    <property type="entry name" value="SAM_MT_NNMT_PNMT_TEMT"/>
    <property type="match status" value="1"/>
</dbReference>
<name>A0A1I7Y0V8_9BILA</name>
<evidence type="ECO:0000313" key="6">
    <source>
        <dbReference type="WBParaSite" id="L893_g11300.t1"/>
    </source>
</evidence>
<dbReference type="GO" id="GO:0005829">
    <property type="term" value="C:cytosol"/>
    <property type="evidence" value="ECO:0007669"/>
    <property type="project" value="TreeGrafter"/>
</dbReference>
<evidence type="ECO:0000256" key="2">
    <source>
        <dbReference type="ARBA" id="ARBA00022603"/>
    </source>
</evidence>
<dbReference type="AlphaFoldDB" id="A0A1I7Y0V8"/>
<keyword evidence="5" id="KW-1185">Reference proteome</keyword>
<comment type="similarity">
    <text evidence="1">Belongs to the class I-like SAM-binding methyltransferase superfamily. NNMT/PNMT/TEMT family.</text>
</comment>
<evidence type="ECO:0000313" key="5">
    <source>
        <dbReference type="Proteomes" id="UP000095287"/>
    </source>
</evidence>
<protein>
    <submittedName>
        <fullName evidence="6">NNMT/PNMT/TEMT family protein</fullName>
    </submittedName>
</protein>
<dbReference type="InterPro" id="IPR000940">
    <property type="entry name" value="NNMT_TEMT_trans"/>
</dbReference>
<keyword evidence="3" id="KW-0808">Transferase</keyword>
<dbReference type="Pfam" id="PF01234">
    <property type="entry name" value="NNMT_PNMT_TEMT"/>
    <property type="match status" value="1"/>
</dbReference>
<dbReference type="PANTHER" id="PTHR10867:SF39">
    <property type="entry name" value="NICOTINAMIDE N-METHYLTRANSFERASE-LIKE"/>
    <property type="match status" value="1"/>
</dbReference>
<dbReference type="GO" id="GO:0008170">
    <property type="term" value="F:N-methyltransferase activity"/>
    <property type="evidence" value="ECO:0007669"/>
    <property type="project" value="TreeGrafter"/>
</dbReference>
<dbReference type="Gene3D" id="3.40.50.150">
    <property type="entry name" value="Vaccinia Virus protein VP39"/>
    <property type="match status" value="1"/>
</dbReference>
<sequence>MSELITCLNGRRVLDRDYFHEEFSTEDYLRDFYTRIDDQAMQFVLNFLPNMVARIGKVDRVLDFGAGPTIHVAVSFRNNAKEIYLADYLPQNRNELLKWHNKSSVFEWNETLKILAKCEGAIYTELSTMEQAARDKVKGIFHCDCFKDPSVDAPNNLLGTFNVSSPEMTPSTFVLGDRHDLLRGVLLQNAVRVQAVHREHRQADRPWRPFHHGRHPRGDLVLLRRPHLHLSLHHAGVHVPVSPRCGPRGRRPEGFRLLRGQRNVPRLRQEEEGVNLVIYW</sequence>
<dbReference type="PANTHER" id="PTHR10867">
    <property type="entry name" value="NNMT/PNMT/TEMT FAMILY MEMBER"/>
    <property type="match status" value="1"/>
</dbReference>
<dbReference type="SUPFAM" id="SSF53335">
    <property type="entry name" value="S-adenosyl-L-methionine-dependent methyltransferases"/>
    <property type="match status" value="1"/>
</dbReference>
<evidence type="ECO:0000256" key="4">
    <source>
        <dbReference type="ARBA" id="ARBA00022691"/>
    </source>
</evidence>
<proteinExistence type="inferred from homology"/>
<evidence type="ECO:0000256" key="1">
    <source>
        <dbReference type="ARBA" id="ARBA00007996"/>
    </source>
</evidence>
<accession>A0A1I7Y0V8</accession>
<keyword evidence="2" id="KW-0489">Methyltransferase</keyword>
<reference evidence="6" key="1">
    <citation type="submission" date="2016-11" db="UniProtKB">
        <authorList>
            <consortium name="WormBaseParasite"/>
        </authorList>
    </citation>
    <scope>IDENTIFICATION</scope>
</reference>